<dbReference type="RefSeq" id="WP_309937816.1">
    <property type="nucleotide sequence ID" value="NZ_AP025305.1"/>
</dbReference>
<dbReference type="Pfam" id="PF07396">
    <property type="entry name" value="Porin_O_P"/>
    <property type="match status" value="1"/>
</dbReference>
<dbReference type="Proteomes" id="UP001185092">
    <property type="component" value="Unassembled WGS sequence"/>
</dbReference>
<evidence type="ECO:0008006" key="3">
    <source>
        <dbReference type="Google" id="ProtNLM"/>
    </source>
</evidence>
<gene>
    <name evidence="1" type="ORF">HNQ88_001310</name>
</gene>
<organism evidence="1 2">
    <name type="scientific">Aureibacter tunicatorum</name>
    <dbReference type="NCBI Taxonomy" id="866807"/>
    <lineage>
        <taxon>Bacteria</taxon>
        <taxon>Pseudomonadati</taxon>
        <taxon>Bacteroidota</taxon>
        <taxon>Cytophagia</taxon>
        <taxon>Cytophagales</taxon>
        <taxon>Persicobacteraceae</taxon>
        <taxon>Aureibacter</taxon>
    </lineage>
</organism>
<keyword evidence="2" id="KW-1185">Reference proteome</keyword>
<protein>
    <recommendedName>
        <fullName evidence="3">Porin</fullName>
    </recommendedName>
</protein>
<proteinExistence type="predicted"/>
<dbReference type="EMBL" id="JAVDQD010000001">
    <property type="protein sequence ID" value="MDR6238334.1"/>
    <property type="molecule type" value="Genomic_DNA"/>
</dbReference>
<comment type="caution">
    <text evidence="1">The sequence shown here is derived from an EMBL/GenBank/DDBJ whole genome shotgun (WGS) entry which is preliminary data.</text>
</comment>
<name>A0AAE3XLT6_9BACT</name>
<dbReference type="InterPro" id="IPR010870">
    <property type="entry name" value="Porin_O/P"/>
</dbReference>
<accession>A0AAE3XLT6</accession>
<reference evidence="1" key="1">
    <citation type="submission" date="2023-07" db="EMBL/GenBank/DDBJ databases">
        <title>Genomic Encyclopedia of Type Strains, Phase IV (KMG-IV): sequencing the most valuable type-strain genomes for metagenomic binning, comparative biology and taxonomic classification.</title>
        <authorList>
            <person name="Goeker M."/>
        </authorList>
    </citation>
    <scope>NUCLEOTIDE SEQUENCE</scope>
    <source>
        <strain evidence="1">DSM 26174</strain>
    </source>
</reference>
<sequence>MRLIILFCILMQIIPLEVFSQSEHIESLDKENIIGFEFQLDNDESKKVSIDLKGMLGIQYNYINPLDNREYLVGYDENKSEGTRYFLQPNNRKPKYNSNFAIRRARIGMDIKMPYDIYMHIMFALDLGQNQTSYGVNRDYIDYGYFGKKFDHGLLEGRLELGYRKVYFGVEEHTPPFKIKNIERSIANNYFNQATNWTEEGRPPGYVCTPLGIGNRHTGLYWDGKLNKALQGLKYYLAITSEAFDPFRKSRGSEVSRMYYYFGLGYDNSWENKSLNFGLNYALIPQGVAYFPIEEQRYSRLSALNPYLEAKWDGLRVFGEAFFGEASKGQFIDGGFTDNQAPDRALNAPTAYSTGYTIIASYLTRSGIEPVLRYSNLDTGGAGFSSGFIRDIIPNEPSRLETSNFNKAHQLNATVNYQVIENHLRFSVGYEYIQLKENIDYKIFINNNDTQVPNSEAQQLIDDSKYEMHIVRARMQFYF</sequence>
<evidence type="ECO:0000313" key="1">
    <source>
        <dbReference type="EMBL" id="MDR6238334.1"/>
    </source>
</evidence>
<dbReference type="Gene3D" id="2.40.160.10">
    <property type="entry name" value="Porin"/>
    <property type="match status" value="1"/>
</dbReference>
<evidence type="ECO:0000313" key="2">
    <source>
        <dbReference type="Proteomes" id="UP001185092"/>
    </source>
</evidence>
<dbReference type="AlphaFoldDB" id="A0AAE3XLT6"/>
<dbReference type="InterPro" id="IPR023614">
    <property type="entry name" value="Porin_dom_sf"/>
</dbReference>